<reference evidence="20" key="1">
    <citation type="submission" date="2022-11" db="UniProtKB">
        <authorList>
            <consortium name="WormBaseParasite"/>
        </authorList>
    </citation>
    <scope>IDENTIFICATION</scope>
</reference>
<dbReference type="PROSITE" id="PS50027">
    <property type="entry name" value="EGF_LAM_2"/>
    <property type="match status" value="2"/>
</dbReference>
<evidence type="ECO:0000259" key="14">
    <source>
        <dbReference type="PROSITE" id="PS50025"/>
    </source>
</evidence>
<dbReference type="PROSITE" id="PS50025">
    <property type="entry name" value="LAM_G_DOMAIN"/>
    <property type="match status" value="2"/>
</dbReference>
<dbReference type="InterPro" id="IPR003599">
    <property type="entry name" value="Ig_sub"/>
</dbReference>
<feature type="disulfide bond" evidence="12">
    <location>
        <begin position="1689"/>
        <end position="1716"/>
    </location>
</feature>
<dbReference type="SUPFAM" id="SSF57196">
    <property type="entry name" value="EGF/Laminin"/>
    <property type="match status" value="2"/>
</dbReference>
<feature type="domain" description="EGF-like" evidence="15">
    <location>
        <begin position="1496"/>
        <end position="1534"/>
    </location>
</feature>
<evidence type="ECO:0000256" key="3">
    <source>
        <dbReference type="ARBA" id="ARBA00022530"/>
    </source>
</evidence>
<dbReference type="Pfam" id="PF13927">
    <property type="entry name" value="Ig_3"/>
    <property type="match status" value="2"/>
</dbReference>
<evidence type="ECO:0000256" key="4">
    <source>
        <dbReference type="ARBA" id="ARBA00022729"/>
    </source>
</evidence>
<dbReference type="InterPro" id="IPR013783">
    <property type="entry name" value="Ig-like_fold"/>
</dbReference>
<evidence type="ECO:0000256" key="8">
    <source>
        <dbReference type="ARBA" id="ARBA00023180"/>
    </source>
</evidence>
<sequence>MGGEGTVAVVQGRPASGAVELVGVGATGSEPQARRRAHCTRDVRRASTGKGDILPHCDLLLLGLGDVTFEVAVERDTQEGIALEVEDCQCPPGYVGLSCQDCAPGYERSGGGLYLGTCVQKTISTQCSSGAVSCFCSGVTQDCSSSSWYRHTEEVDFSRGGRNIFEVTTSDARSPYSPASRASVGSRELTFSSFGEARGQTLYWKLAEPFTGNKVTAYGGYIKYVFRYSGTGSPNSEPDVILRGNDITLHYIHRDPSRTDQDNTVEITMFEDRWQRVDGQPATREHLLMTLADLDTFLIKMSYVDRTESSSLLRVEMQYANERDSGLARASAVEMCRCPPGYIGTSCEDCAPGYSRSGGGLYLGLCERCECHGHASECDLEYGYCIDCQHNTEGDQCERCKPGFTGDARRGTPNDCQPLAVRPPCHCNNHSPRGCDSYGRCLLCEHNTEGEHCETCKRGFYGRATDGTPYDCTPCPCPGDPPPTLTWGYRTARGPLRGDVVANNGDLSIPSARLSDAGQYICTASNPYGTVDASPVRLDVSPKGAPPQPIVDPSFQTVRVGDPARITCTASGDPPPQIRWGFRVPNGPLRGDVVESNGVLSIPSASMEDAGDENNCYNSDGAASSYIKAELVCTPTGSQLVDRVQWVRLSNSLPNDAKQTDNGILRFSSFEASYAGDYECQGYRGSDLVGSASVRVNARGGGPKADFSRPAGAIVRVSEPAIRVVQEGGSIVLNCEVSEEWLRYYRMTEADYTISWRKQRFGQHSHIGGDYDGGAILHMKNLQIEDAGDYTAVMTRRFDGAVIAESSALTLVVGQRYWMKDYEHKDKKVNYEWALLREGTMTRLQSTDSTLTINNANPATDFGVYRCEVETADEGELLGSATVAVIVGHGSQSNAVSSPFDLKAPAQLICPIYSVPGSIIEWTKEGGSLPEKAVQKGNTLEISDFDEEDQGIYTCRVTINRDSVQGYVKASIWVPETIIQVLTEVSQESLNLGETAWFDCKVQGDPSATVTWSKEGSDLLPDNSEVKGNRLLLTSLREDNSGIYKCRAQTKAGPLETRTVLNIGSAKRKRKELRNGEPLTRNHRNLAAHLDAQERSNSVFGTWRRSLCPRNKRRAQTSRFCSSIVVPVRHCETVACFAWNRAVLALVLNVRFGRRVRPWRGSRHPTLSMYNVAAQPAEVALHGGRGQVTTRGLPITRAVGMEARIPCASQSAKGVAGKVKWEKLNGELPHAYRVQLGVLVISKLTRQDAGVYRCTLETAEGLASKTDVNLLVSDFIPSFDGKGFVEVIPLPQKAWQQFEIKLTFKPRSSEGLIFYTEKTSQTEEKGDFVTVGLRNGKVVYRFDLGSGPAEIVSNHPVEVGEWNQIIFKKDDKKGTLTVNDEDENFATAPGTQVGLGLADSVSLGGVEDYAEINTERIGFKKGLDGAISEYVVNGVRVDLGEAVVKTSANVGLEAVCAKRPCLNGGSCIPAYGRTGFKCKCNAGGPLSFSGERCEKPGKMCENEKGRCEAGYCLDKPDGSFNCICPLNRTGVLCSETRDASGFKSVKFNGENSFVAIKRPTSKREFVLELSVKPTTLDDQVIAYVGGDVSGSKSDFLGLALVDGKLRYSYDNGGGIATLSYGESIEVGKVYEIAVQRIGSEGSLRVNGETITAKSSGDAINLATDLFIGGVAPGIEMADQFGDIDGFSGCILAPVKINGVEQNLLRSAIDGGNVDECPTDDEEMPCANGTLVMILASINIYAQPTDLFHNTVIITIAENVVVGQL</sequence>
<keyword evidence="2" id="KW-0964">Secreted</keyword>
<feature type="domain" description="Ig-like" evidence="17">
    <location>
        <begin position="975"/>
        <end position="1062"/>
    </location>
</feature>
<evidence type="ECO:0000259" key="17">
    <source>
        <dbReference type="PROSITE" id="PS50835"/>
    </source>
</evidence>
<dbReference type="CDD" id="cd00055">
    <property type="entry name" value="EGF_Lam"/>
    <property type="match status" value="4"/>
</dbReference>
<evidence type="ECO:0000256" key="11">
    <source>
        <dbReference type="PROSITE-ProRule" id="PRU00076"/>
    </source>
</evidence>
<dbReference type="Gene3D" id="2.60.120.200">
    <property type="match status" value="2"/>
</dbReference>
<dbReference type="Gene3D" id="2.10.25.10">
    <property type="entry name" value="Laminin"/>
    <property type="match status" value="3"/>
</dbReference>
<proteinExistence type="predicted"/>
<dbReference type="CDD" id="cd00110">
    <property type="entry name" value="LamG"/>
    <property type="match status" value="2"/>
</dbReference>
<dbReference type="InterPro" id="IPR000034">
    <property type="entry name" value="Laminin_IV"/>
</dbReference>
<evidence type="ECO:0000256" key="5">
    <source>
        <dbReference type="ARBA" id="ARBA00022737"/>
    </source>
</evidence>
<feature type="domain" description="Laminin G" evidence="14">
    <location>
        <begin position="1543"/>
        <end position="1716"/>
    </location>
</feature>
<evidence type="ECO:0000313" key="20">
    <source>
        <dbReference type="WBParaSite" id="PSAMB.scaffold403size52821.g5454.t2"/>
    </source>
</evidence>
<feature type="disulfide bond" evidence="13">
    <location>
        <begin position="388"/>
        <end position="397"/>
    </location>
</feature>
<evidence type="ECO:0000256" key="2">
    <source>
        <dbReference type="ARBA" id="ARBA00022525"/>
    </source>
</evidence>
<feature type="disulfide bond" evidence="11">
    <location>
        <begin position="1524"/>
        <end position="1533"/>
    </location>
</feature>
<keyword evidence="7 11" id="KW-1015">Disulfide bond</keyword>
<dbReference type="Pfam" id="PF00052">
    <property type="entry name" value="Laminin_B"/>
    <property type="match status" value="1"/>
</dbReference>
<evidence type="ECO:0000256" key="6">
    <source>
        <dbReference type="ARBA" id="ARBA00022869"/>
    </source>
</evidence>
<dbReference type="PROSITE" id="PS50835">
    <property type="entry name" value="IG_LIKE"/>
    <property type="match status" value="6"/>
</dbReference>
<feature type="domain" description="Ig-like" evidence="17">
    <location>
        <begin position="908"/>
        <end position="965"/>
    </location>
</feature>
<dbReference type="PANTHER" id="PTHR10075">
    <property type="entry name" value="BASIGIN RELATED"/>
    <property type="match status" value="1"/>
</dbReference>
<dbReference type="InterPro" id="IPR013320">
    <property type="entry name" value="ConA-like_dom_sf"/>
</dbReference>
<dbReference type="SMART" id="SM00281">
    <property type="entry name" value="LamB"/>
    <property type="match status" value="1"/>
</dbReference>
<feature type="domain" description="Ig-like" evidence="17">
    <location>
        <begin position="1176"/>
        <end position="1269"/>
    </location>
</feature>
<comment type="caution">
    <text evidence="11">Lacks conserved residue(s) required for the propagation of feature annotation.</text>
</comment>
<dbReference type="PROSITE" id="PS00022">
    <property type="entry name" value="EGF_1"/>
    <property type="match status" value="1"/>
</dbReference>
<evidence type="ECO:0000256" key="10">
    <source>
        <dbReference type="ARBA" id="ARBA00023319"/>
    </source>
</evidence>
<dbReference type="Gene3D" id="2.60.40.10">
    <property type="entry name" value="Immunoglobulins"/>
    <property type="match status" value="6"/>
</dbReference>
<dbReference type="CDD" id="cd00054">
    <property type="entry name" value="EGF_CA"/>
    <property type="match status" value="1"/>
</dbReference>
<dbReference type="PROSITE" id="PS51115">
    <property type="entry name" value="LAMININ_IVA"/>
    <property type="match status" value="1"/>
</dbReference>
<feature type="domain" description="Laminin EGF-like" evidence="16">
    <location>
        <begin position="425"/>
        <end position="474"/>
    </location>
</feature>
<dbReference type="GO" id="GO:0005604">
    <property type="term" value="C:basement membrane"/>
    <property type="evidence" value="ECO:0007669"/>
    <property type="project" value="UniProtKB-SubCell"/>
</dbReference>
<dbReference type="Pfam" id="PF02210">
    <property type="entry name" value="Laminin_G_2"/>
    <property type="match status" value="1"/>
</dbReference>
<evidence type="ECO:0000259" key="15">
    <source>
        <dbReference type="PROSITE" id="PS50026"/>
    </source>
</evidence>
<dbReference type="InterPro" id="IPR007110">
    <property type="entry name" value="Ig-like_dom"/>
</dbReference>
<dbReference type="PROSITE" id="PS01248">
    <property type="entry name" value="EGF_LAM_1"/>
    <property type="match status" value="1"/>
</dbReference>
<dbReference type="SUPFAM" id="SSF49899">
    <property type="entry name" value="Concanavalin A-like lectins/glucanases"/>
    <property type="match status" value="2"/>
</dbReference>
<dbReference type="Pfam" id="PF00053">
    <property type="entry name" value="EGF_laminin"/>
    <property type="match status" value="2"/>
</dbReference>
<evidence type="ECO:0000313" key="19">
    <source>
        <dbReference type="Proteomes" id="UP000887566"/>
    </source>
</evidence>
<dbReference type="PANTHER" id="PTHR10075:SF14">
    <property type="entry name" value="CELL ADHESION MOLECULE DSCAM2-RELATED"/>
    <property type="match status" value="1"/>
</dbReference>
<dbReference type="SMART" id="SM00408">
    <property type="entry name" value="IGc2"/>
    <property type="match status" value="6"/>
</dbReference>
<feature type="domain" description="EGF-like" evidence="15">
    <location>
        <begin position="1452"/>
        <end position="1494"/>
    </location>
</feature>
<dbReference type="SMART" id="SM00282">
    <property type="entry name" value="LamG"/>
    <property type="match status" value="2"/>
</dbReference>
<evidence type="ECO:0000259" key="16">
    <source>
        <dbReference type="PROSITE" id="PS50027"/>
    </source>
</evidence>
<evidence type="ECO:0000256" key="1">
    <source>
        <dbReference type="ARBA" id="ARBA00004302"/>
    </source>
</evidence>
<dbReference type="FunFam" id="2.10.25.10:FF:000552">
    <property type="entry name" value="Basement membrane proteoglycan"/>
    <property type="match status" value="1"/>
</dbReference>
<evidence type="ECO:0000256" key="12">
    <source>
        <dbReference type="PROSITE-ProRule" id="PRU00122"/>
    </source>
</evidence>
<feature type="domain" description="Laminin G" evidence="14">
    <location>
        <begin position="1274"/>
        <end position="1456"/>
    </location>
</feature>
<name>A0A914WF26_9BILA</name>
<keyword evidence="10" id="KW-0393">Immunoglobulin domain</keyword>
<keyword evidence="5" id="KW-0677">Repeat</keyword>
<keyword evidence="11" id="KW-0245">EGF-like domain</keyword>
<feature type="domain" description="Laminin EGF-like" evidence="16">
    <location>
        <begin position="369"/>
        <end position="418"/>
    </location>
</feature>
<dbReference type="PROSITE" id="PS50026">
    <property type="entry name" value="EGF_3"/>
    <property type="match status" value="2"/>
</dbReference>
<evidence type="ECO:0000256" key="7">
    <source>
        <dbReference type="ARBA" id="ARBA00023157"/>
    </source>
</evidence>
<evidence type="ECO:0000256" key="13">
    <source>
        <dbReference type="PROSITE-ProRule" id="PRU00460"/>
    </source>
</evidence>
<dbReference type="FunFam" id="2.10.25.10:FF:000106">
    <property type="entry name" value="Heparan sulfate proteoglycan 2"/>
    <property type="match status" value="1"/>
</dbReference>
<dbReference type="Pfam" id="PF07679">
    <property type="entry name" value="I-set"/>
    <property type="match status" value="2"/>
</dbReference>
<feature type="domain" description="Ig-like" evidence="17">
    <location>
        <begin position="547"/>
        <end position="632"/>
    </location>
</feature>
<dbReference type="WBParaSite" id="PSAMB.scaffold403size52821.g5454.t2">
    <property type="protein sequence ID" value="PSAMB.scaffold403size52821.g5454.t2"/>
    <property type="gene ID" value="PSAMB.scaffold403size52821.g5454"/>
</dbReference>
<feature type="domain" description="Laminin IV type A" evidence="18">
    <location>
        <begin position="160"/>
        <end position="335"/>
    </location>
</feature>
<accession>A0A914WF26</accession>
<keyword evidence="9 13" id="KW-0424">Laminin EGF-like domain</keyword>
<feature type="disulfide bond" evidence="11">
    <location>
        <begin position="1461"/>
        <end position="1478"/>
    </location>
</feature>
<feature type="domain" description="Ig-like" evidence="17">
    <location>
        <begin position="710"/>
        <end position="884"/>
    </location>
</feature>
<dbReference type="InterPro" id="IPR003598">
    <property type="entry name" value="Ig_sub2"/>
</dbReference>
<dbReference type="Pfam" id="PF24973">
    <property type="entry name" value="EGF_LMN_ATRN"/>
    <property type="match status" value="2"/>
</dbReference>
<dbReference type="SUPFAM" id="SSF48726">
    <property type="entry name" value="Immunoglobulin"/>
    <property type="match status" value="6"/>
</dbReference>
<dbReference type="SMART" id="SM00409">
    <property type="entry name" value="IG"/>
    <property type="match status" value="7"/>
</dbReference>
<protein>
    <submittedName>
        <fullName evidence="20">Basement membrane-specific heparan sulfate proteoglycan core protein</fullName>
    </submittedName>
</protein>
<keyword evidence="4" id="KW-0732">Signal</keyword>
<comment type="subcellular location">
    <subcellularLocation>
        <location evidence="1">Secreted</location>
        <location evidence="1">Extracellular space</location>
        <location evidence="1">Extracellular matrix</location>
        <location evidence="1">Basement membrane</location>
    </subcellularLocation>
</comment>
<dbReference type="SMART" id="SM00181">
    <property type="entry name" value="EGF"/>
    <property type="match status" value="4"/>
</dbReference>
<dbReference type="Pfam" id="PF00008">
    <property type="entry name" value="EGF"/>
    <property type="match status" value="1"/>
</dbReference>
<evidence type="ECO:0000256" key="9">
    <source>
        <dbReference type="ARBA" id="ARBA00023292"/>
    </source>
</evidence>
<dbReference type="InterPro" id="IPR001791">
    <property type="entry name" value="Laminin_G"/>
</dbReference>
<keyword evidence="6" id="KW-0084">Basement membrane</keyword>
<keyword evidence="3" id="KW-0272">Extracellular matrix</keyword>
<dbReference type="InterPro" id="IPR036179">
    <property type="entry name" value="Ig-like_dom_sf"/>
</dbReference>
<dbReference type="InterPro" id="IPR002049">
    <property type="entry name" value="LE_dom"/>
</dbReference>
<keyword evidence="8" id="KW-0325">Glycoprotein</keyword>
<evidence type="ECO:0000259" key="18">
    <source>
        <dbReference type="PROSITE" id="PS51115"/>
    </source>
</evidence>
<dbReference type="InterPro" id="IPR013098">
    <property type="entry name" value="Ig_I-set"/>
</dbReference>
<dbReference type="CDD" id="cd00096">
    <property type="entry name" value="Ig"/>
    <property type="match status" value="3"/>
</dbReference>
<dbReference type="InterPro" id="IPR056863">
    <property type="entry name" value="LMN_ATRN_NET-like_EGF"/>
</dbReference>
<dbReference type="SMART" id="SM00180">
    <property type="entry name" value="EGF_Lam"/>
    <property type="match status" value="3"/>
</dbReference>
<dbReference type="Proteomes" id="UP000887566">
    <property type="component" value="Unplaced"/>
</dbReference>
<feature type="domain" description="Ig-like" evidence="17">
    <location>
        <begin position="475"/>
        <end position="541"/>
    </location>
</feature>
<dbReference type="GO" id="GO:0048468">
    <property type="term" value="P:cell development"/>
    <property type="evidence" value="ECO:0007669"/>
    <property type="project" value="UniProtKB-ARBA"/>
</dbReference>
<feature type="disulfide bond" evidence="13">
    <location>
        <begin position="444"/>
        <end position="453"/>
    </location>
</feature>
<dbReference type="InterPro" id="IPR000742">
    <property type="entry name" value="EGF"/>
</dbReference>
<organism evidence="19 20">
    <name type="scientific">Plectus sambesii</name>
    <dbReference type="NCBI Taxonomy" id="2011161"/>
    <lineage>
        <taxon>Eukaryota</taxon>
        <taxon>Metazoa</taxon>
        <taxon>Ecdysozoa</taxon>
        <taxon>Nematoda</taxon>
        <taxon>Chromadorea</taxon>
        <taxon>Plectida</taxon>
        <taxon>Plectina</taxon>
        <taxon>Plectoidea</taxon>
        <taxon>Plectidae</taxon>
        <taxon>Plectus</taxon>
    </lineage>
</organism>
<dbReference type="Pfam" id="PF00054">
    <property type="entry name" value="Laminin_G_1"/>
    <property type="match status" value="1"/>
</dbReference>
<keyword evidence="19" id="KW-1185">Reference proteome</keyword>